<evidence type="ECO:0000256" key="1">
    <source>
        <dbReference type="SAM" id="Phobius"/>
    </source>
</evidence>
<protein>
    <submittedName>
        <fullName evidence="2">Uncharacterized protein</fullName>
    </submittedName>
</protein>
<accession>A0A166ET15</accession>
<gene>
    <name evidence="2" type="ORF">SISSUDRAFT_1060709</name>
</gene>
<name>A0A166ET15_9AGAM</name>
<keyword evidence="1" id="KW-0472">Membrane</keyword>
<dbReference type="EMBL" id="KV428039">
    <property type="protein sequence ID" value="KZT39911.1"/>
    <property type="molecule type" value="Genomic_DNA"/>
</dbReference>
<evidence type="ECO:0000313" key="3">
    <source>
        <dbReference type="Proteomes" id="UP000076798"/>
    </source>
</evidence>
<sequence>MIVLVAPSVDATSTIASMDSHQSCIVFTPSAIAFIVLLIMCIALVALLLLHIYYPSPPGGYHDLEGLNFRRAGPPVAQGRHKYLCQALPAVLSLTPNLFHPCSDMNLEIISSVNSLFNVRTSTFSS</sequence>
<keyword evidence="1" id="KW-0812">Transmembrane</keyword>
<feature type="transmembrane region" description="Helical" evidence="1">
    <location>
        <begin position="31"/>
        <end position="54"/>
    </location>
</feature>
<evidence type="ECO:0000313" key="2">
    <source>
        <dbReference type="EMBL" id="KZT39911.1"/>
    </source>
</evidence>
<keyword evidence="1" id="KW-1133">Transmembrane helix</keyword>
<keyword evidence="3" id="KW-1185">Reference proteome</keyword>
<reference evidence="2 3" key="1">
    <citation type="journal article" date="2016" name="Mol. Biol. Evol.">
        <title>Comparative Genomics of Early-Diverging Mushroom-Forming Fungi Provides Insights into the Origins of Lignocellulose Decay Capabilities.</title>
        <authorList>
            <person name="Nagy L.G."/>
            <person name="Riley R."/>
            <person name="Tritt A."/>
            <person name="Adam C."/>
            <person name="Daum C."/>
            <person name="Floudas D."/>
            <person name="Sun H."/>
            <person name="Yadav J.S."/>
            <person name="Pangilinan J."/>
            <person name="Larsson K.H."/>
            <person name="Matsuura K."/>
            <person name="Barry K."/>
            <person name="Labutti K."/>
            <person name="Kuo R."/>
            <person name="Ohm R.A."/>
            <person name="Bhattacharya S.S."/>
            <person name="Shirouzu T."/>
            <person name="Yoshinaga Y."/>
            <person name="Martin F.M."/>
            <person name="Grigoriev I.V."/>
            <person name="Hibbett D.S."/>
        </authorList>
    </citation>
    <scope>NUCLEOTIDE SEQUENCE [LARGE SCALE GENOMIC DNA]</scope>
    <source>
        <strain evidence="2 3">HHB10207 ss-3</strain>
    </source>
</reference>
<proteinExistence type="predicted"/>
<dbReference type="Proteomes" id="UP000076798">
    <property type="component" value="Unassembled WGS sequence"/>
</dbReference>
<dbReference type="AlphaFoldDB" id="A0A166ET15"/>
<organism evidence="2 3">
    <name type="scientific">Sistotremastrum suecicum HHB10207 ss-3</name>
    <dbReference type="NCBI Taxonomy" id="1314776"/>
    <lineage>
        <taxon>Eukaryota</taxon>
        <taxon>Fungi</taxon>
        <taxon>Dikarya</taxon>
        <taxon>Basidiomycota</taxon>
        <taxon>Agaricomycotina</taxon>
        <taxon>Agaricomycetes</taxon>
        <taxon>Sistotremastrales</taxon>
        <taxon>Sistotremastraceae</taxon>
        <taxon>Sistotremastrum</taxon>
    </lineage>
</organism>